<reference evidence="2 3" key="1">
    <citation type="submission" date="2017-04" db="EMBL/GenBank/DDBJ databases">
        <title>A new member of the family Flavobacteriaceae isolated from ascidians.</title>
        <authorList>
            <person name="Chen L."/>
        </authorList>
    </citation>
    <scope>NUCLEOTIDE SEQUENCE [LARGE SCALE GENOMIC DNA]</scope>
    <source>
        <strain evidence="2 3">HQA918</strain>
    </source>
</reference>
<dbReference type="AlphaFoldDB" id="A0A2A4G5F0"/>
<keyword evidence="1" id="KW-1133">Transmembrane helix</keyword>
<sequence length="164" mass="18542">MARIDQNLYLKNSVVLLRLFIGWHFLYEAVIKLYNPDWTAFGYLATAQGPLRGFYVALTNESLIGTVDMLNTFTLLFVGLTLTLGIFEKWGAFAGIGILALYYLAHPPFPGAIQMNVEGNYWFVNKILIELIACAIILLYPTGRYFGLGHLFQPEQKTLKTENP</sequence>
<dbReference type="EMBL" id="NBWU01000004">
    <property type="protein sequence ID" value="PCE64189.1"/>
    <property type="molecule type" value="Genomic_DNA"/>
</dbReference>
<comment type="caution">
    <text evidence="2">The sequence shown here is derived from an EMBL/GenBank/DDBJ whole genome shotgun (WGS) entry which is preliminary data.</text>
</comment>
<keyword evidence="3" id="KW-1185">Reference proteome</keyword>
<feature type="transmembrane region" description="Helical" evidence="1">
    <location>
        <begin position="54"/>
        <end position="78"/>
    </location>
</feature>
<feature type="transmembrane region" description="Helical" evidence="1">
    <location>
        <begin position="121"/>
        <end position="140"/>
    </location>
</feature>
<proteinExistence type="predicted"/>
<accession>A0A2A4G5F0</accession>
<evidence type="ECO:0000256" key="1">
    <source>
        <dbReference type="SAM" id="Phobius"/>
    </source>
</evidence>
<evidence type="ECO:0000313" key="2">
    <source>
        <dbReference type="EMBL" id="PCE64189.1"/>
    </source>
</evidence>
<dbReference type="Proteomes" id="UP000219559">
    <property type="component" value="Unassembled WGS sequence"/>
</dbReference>
<dbReference type="OrthoDB" id="1429638at2"/>
<name>A0A2A4G5F0_9FLAO</name>
<evidence type="ECO:0000313" key="3">
    <source>
        <dbReference type="Proteomes" id="UP000219559"/>
    </source>
</evidence>
<organism evidence="2 3">
    <name type="scientific">Sediminicola luteus</name>
    <dbReference type="NCBI Taxonomy" id="319238"/>
    <lineage>
        <taxon>Bacteria</taxon>
        <taxon>Pseudomonadati</taxon>
        <taxon>Bacteroidota</taxon>
        <taxon>Flavobacteriia</taxon>
        <taxon>Flavobacteriales</taxon>
        <taxon>Flavobacteriaceae</taxon>
        <taxon>Sediminicola</taxon>
    </lineage>
</organism>
<feature type="transmembrane region" description="Helical" evidence="1">
    <location>
        <begin position="12"/>
        <end position="34"/>
    </location>
</feature>
<gene>
    <name evidence="2" type="ORF">B7P33_12170</name>
</gene>
<dbReference type="RefSeq" id="WP_097443022.1">
    <property type="nucleotide sequence ID" value="NZ_NBWU01000004.1"/>
</dbReference>
<protein>
    <submittedName>
        <fullName evidence="2">DoxX subfamily</fullName>
    </submittedName>
</protein>
<feature type="transmembrane region" description="Helical" evidence="1">
    <location>
        <begin position="90"/>
        <end position="109"/>
    </location>
</feature>
<keyword evidence="1" id="KW-0472">Membrane</keyword>
<keyword evidence="1" id="KW-0812">Transmembrane</keyword>